<comment type="cofactor">
    <cofactor evidence="10">
        <name>K(+)</name>
        <dbReference type="ChEBI" id="CHEBI:29103"/>
    </cofactor>
    <text evidence="10">Binds 2 potassium ions per subunit.</text>
</comment>
<comment type="caution">
    <text evidence="10">Lacks conserved residue(s) required for the propagation of feature annotation.</text>
</comment>
<feature type="binding site" evidence="10">
    <location>
        <begin position="169"/>
        <end position="171"/>
    </location>
    <ligand>
        <name>NAD(+)</name>
        <dbReference type="ChEBI" id="CHEBI:57540"/>
    </ligand>
</feature>
<evidence type="ECO:0000256" key="9">
    <source>
        <dbReference type="ARBA" id="ARBA00065931"/>
    </source>
</evidence>
<dbReference type="InterPro" id="IPR016160">
    <property type="entry name" value="Ald_DH_CS_CYS"/>
</dbReference>
<feature type="binding site" evidence="10">
    <location>
        <position position="272"/>
    </location>
    <ligand>
        <name>NAD(+)</name>
        <dbReference type="ChEBI" id="CHEBI:57540"/>
    </ligand>
</feature>
<accession>A0A839TAK1</accession>
<feature type="active site" description="Charge relay system" evidence="10">
    <location>
        <position position="181"/>
    </location>
</feature>
<proteinExistence type="inferred from homology"/>
<feature type="binding site" description="covalent" evidence="10">
    <location>
        <position position="304"/>
    </location>
    <ligand>
        <name>NAD(+)</name>
        <dbReference type="ChEBI" id="CHEBI:57540"/>
    </ligand>
</feature>
<sequence length="508" mass="55025">MTATNTDSKTELNNLKDVIDLEQIQTAYINGRYLAIDDSLTTFEDINPATGEVLATIQQTTDEQIKEAVKAAQQGQKIWAAMTAVERSRILLNAVALLRERNDVLALLETKDTGKALSETRYVDIVTGADVVEYYAGLAPMLEGRQIPLRDSSFVYTRREPLGVVAGIGAWNYPIQIAMWKAAPALAAGNAMIFKPSEVTPLTALKLAEIFTEAGLPDGVFNVVQGDYKVGEALTQHPDIAKVSFTGGVPTGKKVMASAASSSLKDVTLELGGKSPLIIFEDADIDTAADIAMMANFYSTGQVCTNGTRVFIPKSLQAKFEAAILTRVERIKLGDPMDENINMGPLVSFPHMERVLGYIQQGKEGGARLLTGGERITTGELANGAFVAPTVFTDCSDDMTIVREEIFGPVMSILTYETEEEVIRRANDTEYGLAAGVVTADLTRAHRVIGQIEAGICWLNTWGESPAQMPVGGYKHSGIGRENGIEALEHYTQTKSIQVELGKFESVF</sequence>
<feature type="domain" description="Aldehyde dehydrogenase" evidence="13">
    <location>
        <begin position="39"/>
        <end position="497"/>
    </location>
</feature>
<dbReference type="GO" id="GO:0008802">
    <property type="term" value="F:betaine-aldehyde dehydrogenase (NAD+) activity"/>
    <property type="evidence" value="ECO:0007669"/>
    <property type="project" value="UniProtKB-UniRule"/>
</dbReference>
<feature type="binding site" evidence="10">
    <location>
        <position position="478"/>
    </location>
    <ligand>
        <name>K(+)</name>
        <dbReference type="ChEBI" id="CHEBI:29103"/>
        <label>2</label>
    </ligand>
</feature>
<feature type="binding site" evidence="10">
    <location>
        <position position="112"/>
    </location>
    <ligand>
        <name>K(+)</name>
        <dbReference type="ChEBI" id="CHEBI:29103"/>
        <label>1</label>
    </ligand>
</feature>
<dbReference type="PROSITE" id="PS00070">
    <property type="entry name" value="ALDEHYDE_DEHYDR_CYS"/>
    <property type="match status" value="1"/>
</dbReference>
<comment type="function">
    <text evidence="10">Involved in the biosynthesis of the osmoprotectant glycine betaine. Catalyzes the irreversible oxidation of betaine aldehyde to the corresponding acid.</text>
</comment>
<keyword evidence="2 10" id="KW-0479">Metal-binding</keyword>
<evidence type="ECO:0000259" key="13">
    <source>
        <dbReference type="Pfam" id="PF00171"/>
    </source>
</evidence>
<dbReference type="EMBL" id="JACHXL010000001">
    <property type="protein sequence ID" value="MBB3106158.1"/>
    <property type="molecule type" value="Genomic_DNA"/>
</dbReference>
<dbReference type="InterPro" id="IPR015590">
    <property type="entry name" value="Aldehyde_DH_dom"/>
</dbReference>
<dbReference type="CDD" id="cd07090">
    <property type="entry name" value="ALDH_F9_TMBADH"/>
    <property type="match status" value="1"/>
</dbReference>
<keyword evidence="6 10" id="KW-0558">Oxidation</keyword>
<evidence type="ECO:0000256" key="2">
    <source>
        <dbReference type="ARBA" id="ARBA00022723"/>
    </source>
</evidence>
<evidence type="ECO:0000256" key="10">
    <source>
        <dbReference type="HAMAP-Rule" id="MF_00804"/>
    </source>
</evidence>
<evidence type="ECO:0000256" key="4">
    <source>
        <dbReference type="ARBA" id="ARBA00023002"/>
    </source>
</evidence>
<dbReference type="GO" id="GO:0019285">
    <property type="term" value="P:glycine betaine biosynthetic process from choline"/>
    <property type="evidence" value="ECO:0007669"/>
    <property type="project" value="UniProtKB-UniRule"/>
</dbReference>
<dbReference type="FunFam" id="3.40.605.10:FF:000026">
    <property type="entry name" value="Aldehyde dehydrogenase, putative"/>
    <property type="match status" value="1"/>
</dbReference>
<dbReference type="FunFam" id="3.40.309.10:FF:000014">
    <property type="entry name" value="NAD/NADP-dependent betaine aldehyde dehydrogenase"/>
    <property type="match status" value="1"/>
</dbReference>
<dbReference type="GO" id="GO:0046872">
    <property type="term" value="F:metal ion binding"/>
    <property type="evidence" value="ECO:0007669"/>
    <property type="project" value="UniProtKB-KW"/>
</dbReference>
<feature type="binding site" evidence="10">
    <location>
        <position position="46"/>
    </location>
    <ligand>
        <name>K(+)</name>
        <dbReference type="ChEBI" id="CHEBI:29103"/>
        <label>1</label>
    </ligand>
</feature>
<dbReference type="Gene3D" id="3.40.605.10">
    <property type="entry name" value="Aldehyde Dehydrogenase, Chain A, domain 1"/>
    <property type="match status" value="1"/>
</dbReference>
<dbReference type="HAMAP" id="MF_00804">
    <property type="entry name" value="BADH"/>
    <property type="match status" value="1"/>
</dbReference>
<dbReference type="NCBIfam" id="TIGR01804">
    <property type="entry name" value="BADH"/>
    <property type="match status" value="1"/>
</dbReference>
<dbReference type="SUPFAM" id="SSF53720">
    <property type="entry name" value="ALDH-like"/>
    <property type="match status" value="1"/>
</dbReference>
<dbReference type="UniPathway" id="UPA00529">
    <property type="reaction ID" value="UER00386"/>
</dbReference>
<comment type="catalytic activity">
    <reaction evidence="8">
        <text>betaine aldehyde + NAD(+) + H2O = glycine betaine + NADH + 2 H(+)</text>
        <dbReference type="Rhea" id="RHEA:15305"/>
        <dbReference type="ChEBI" id="CHEBI:15377"/>
        <dbReference type="ChEBI" id="CHEBI:15378"/>
        <dbReference type="ChEBI" id="CHEBI:15710"/>
        <dbReference type="ChEBI" id="CHEBI:17750"/>
        <dbReference type="ChEBI" id="CHEBI:57540"/>
        <dbReference type="ChEBI" id="CHEBI:57945"/>
        <dbReference type="EC" id="1.2.1.8"/>
    </reaction>
    <physiologicalReaction direction="left-to-right" evidence="8">
        <dbReference type="Rhea" id="RHEA:15306"/>
    </physiologicalReaction>
</comment>
<feature type="binding site" evidence="10">
    <location>
        <position position="405"/>
    </location>
    <ligand>
        <name>NAD(+)</name>
        <dbReference type="ChEBI" id="CHEBI:57540"/>
    </ligand>
</feature>
<evidence type="ECO:0000256" key="1">
    <source>
        <dbReference type="ARBA" id="ARBA00009986"/>
    </source>
</evidence>
<evidence type="ECO:0000313" key="15">
    <source>
        <dbReference type="Proteomes" id="UP000588111"/>
    </source>
</evidence>
<feature type="site" description="Seems to be a necessary countercharge to the potassium cations" evidence="10">
    <location>
        <position position="266"/>
    </location>
</feature>
<feature type="binding site" evidence="10">
    <location>
        <begin position="195"/>
        <end position="198"/>
    </location>
    <ligand>
        <name>NAD(+)</name>
        <dbReference type="ChEBI" id="CHEBI:57540"/>
    </ligand>
</feature>
<dbReference type="InterPro" id="IPR016163">
    <property type="entry name" value="Ald_DH_C"/>
</dbReference>
<comment type="caution">
    <text evidence="14">The sequence shown here is derived from an EMBL/GenBank/DDBJ whole genome shotgun (WGS) entry which is preliminary data.</text>
</comment>
<feature type="active site" description="Nucleophile" evidence="10">
    <location>
        <position position="304"/>
    </location>
</feature>
<organism evidence="14 15">
    <name type="scientific">Psychrobacter luti</name>
    <dbReference type="NCBI Taxonomy" id="198481"/>
    <lineage>
        <taxon>Bacteria</taxon>
        <taxon>Pseudomonadati</taxon>
        <taxon>Pseudomonadota</taxon>
        <taxon>Gammaproteobacteria</taxon>
        <taxon>Moraxellales</taxon>
        <taxon>Moraxellaceae</taxon>
        <taxon>Psychrobacter</taxon>
    </lineage>
</organism>
<comment type="subunit">
    <text evidence="9 10">Dimer of dimers.</text>
</comment>
<keyword evidence="3 10" id="KW-0630">Potassium</keyword>
<comment type="catalytic activity">
    <reaction evidence="7">
        <text>betaine aldehyde + NADP(+) + H2O = glycine betaine + NADPH + 2 H(+)</text>
        <dbReference type="Rhea" id="RHEA:30067"/>
        <dbReference type="ChEBI" id="CHEBI:15377"/>
        <dbReference type="ChEBI" id="CHEBI:15378"/>
        <dbReference type="ChEBI" id="CHEBI:15710"/>
        <dbReference type="ChEBI" id="CHEBI:17750"/>
        <dbReference type="ChEBI" id="CHEBI:57783"/>
        <dbReference type="ChEBI" id="CHEBI:58349"/>
    </reaction>
    <physiologicalReaction direction="left-to-right" evidence="7">
        <dbReference type="Rhea" id="RHEA:30068"/>
    </physiologicalReaction>
</comment>
<evidence type="ECO:0000256" key="12">
    <source>
        <dbReference type="RuleBase" id="RU003345"/>
    </source>
</evidence>
<keyword evidence="10" id="KW-0521">NADP</keyword>
<dbReference type="InterPro" id="IPR016162">
    <property type="entry name" value="Ald_DH_N"/>
</dbReference>
<dbReference type="Gene3D" id="3.40.309.10">
    <property type="entry name" value="Aldehyde Dehydrogenase, Chain A, domain 2"/>
    <property type="match status" value="1"/>
</dbReference>
<name>A0A839TAK1_9GAMM</name>
<dbReference type="InterPro" id="IPR016161">
    <property type="entry name" value="Ald_DH/histidinol_DH"/>
</dbReference>
<dbReference type="NCBIfam" id="NF009725">
    <property type="entry name" value="PRK13252.1"/>
    <property type="match status" value="1"/>
</dbReference>
<dbReference type="EC" id="1.2.1.8" evidence="10"/>
<keyword evidence="4 10" id="KW-0560">Oxidoreductase</keyword>
<dbReference type="InterPro" id="IPR029510">
    <property type="entry name" value="Ald_DH_CS_GLU"/>
</dbReference>
<feature type="active site" description="Proton acceptor" evidence="10">
    <location>
        <position position="270"/>
    </location>
</feature>
<feature type="binding site" evidence="10">
    <location>
        <position position="475"/>
    </location>
    <ligand>
        <name>K(+)</name>
        <dbReference type="ChEBI" id="CHEBI:29103"/>
        <label>2</label>
    </ligand>
</feature>
<evidence type="ECO:0000256" key="6">
    <source>
        <dbReference type="ARBA" id="ARBA00023097"/>
    </source>
</evidence>
<dbReference type="Proteomes" id="UP000588111">
    <property type="component" value="Unassembled WGS sequence"/>
</dbReference>
<dbReference type="Pfam" id="PF00171">
    <property type="entry name" value="Aldedh"/>
    <property type="match status" value="1"/>
</dbReference>
<keyword evidence="15" id="KW-1185">Reference proteome</keyword>
<dbReference type="FunFam" id="3.40.605.10:FF:000007">
    <property type="entry name" value="NAD/NADP-dependent betaine aldehyde dehydrogenase"/>
    <property type="match status" value="1"/>
</dbReference>
<dbReference type="PANTHER" id="PTHR11699">
    <property type="entry name" value="ALDEHYDE DEHYDROGENASE-RELATED"/>
    <property type="match status" value="1"/>
</dbReference>
<comment type="pathway">
    <text evidence="10">Amine and polyamine biosynthesis; betaine biosynthesis via choline pathway; betaine from betaine aldehyde: step 1/1.</text>
</comment>
<evidence type="ECO:0000256" key="11">
    <source>
        <dbReference type="PROSITE-ProRule" id="PRU10007"/>
    </source>
</evidence>
<dbReference type="RefSeq" id="WP_183618604.1">
    <property type="nucleotide sequence ID" value="NZ_CAJHAH010000002.1"/>
</dbReference>
<feature type="active site" description="Charge relay system" evidence="10">
    <location>
        <position position="482"/>
    </location>
</feature>
<feature type="binding site" evidence="10">
    <location>
        <position position="264"/>
    </location>
    <ligand>
        <name>K(+)</name>
        <dbReference type="ChEBI" id="CHEBI:29103"/>
        <label>2</label>
    </ligand>
</feature>
<feature type="modified residue" description="Cysteine sulfenic acid (-SOH)" evidence="10">
    <location>
        <position position="304"/>
    </location>
</feature>
<dbReference type="InterPro" id="IPR011264">
    <property type="entry name" value="BADH"/>
</dbReference>
<evidence type="ECO:0000256" key="5">
    <source>
        <dbReference type="ARBA" id="ARBA00023027"/>
    </source>
</evidence>
<comment type="similarity">
    <text evidence="1 10 12">Belongs to the aldehyde dehydrogenase family.</text>
</comment>
<protein>
    <recommendedName>
        <fullName evidence="10">Betaine aldehyde dehydrogenase</fullName>
        <shortName evidence="10">BADH</shortName>
        <ecNumber evidence="10">1.2.1.8</ecNumber>
    </recommendedName>
</protein>
<evidence type="ECO:0000256" key="8">
    <source>
        <dbReference type="ARBA" id="ARBA00052192"/>
    </source>
</evidence>
<dbReference type="PROSITE" id="PS00687">
    <property type="entry name" value="ALDEHYDE_DEHYDR_GLU"/>
    <property type="match status" value="1"/>
</dbReference>
<keyword evidence="5 10" id="KW-0520">NAD</keyword>
<feature type="active site" evidence="11">
    <location>
        <position position="270"/>
    </location>
</feature>
<reference evidence="14 15" key="1">
    <citation type="submission" date="2020-08" db="EMBL/GenBank/DDBJ databases">
        <title>Genomic Encyclopedia of Type Strains, Phase III (KMG-III): the genomes of soil and plant-associated and newly described type strains.</title>
        <authorList>
            <person name="Whitman W."/>
        </authorList>
    </citation>
    <scope>NUCLEOTIDE SEQUENCE [LARGE SCALE GENOMIC DNA]</scope>
    <source>
        <strain evidence="14 15">CECT 5885</strain>
    </source>
</reference>
<evidence type="ECO:0000256" key="3">
    <source>
        <dbReference type="ARBA" id="ARBA00022958"/>
    </source>
</evidence>
<gene>
    <name evidence="10" type="primary">betB</name>
    <name evidence="14" type="ORF">FHS24_000649</name>
</gene>
<evidence type="ECO:0000256" key="7">
    <source>
        <dbReference type="ARBA" id="ARBA00051919"/>
    </source>
</evidence>
<dbReference type="AlphaFoldDB" id="A0A839TAK1"/>
<evidence type="ECO:0000313" key="14">
    <source>
        <dbReference type="EMBL" id="MBB3106158.1"/>
    </source>
</evidence>
<feature type="binding site" evidence="10">
    <location>
        <begin position="248"/>
        <end position="251"/>
    </location>
    <ligand>
        <name>NAD(+)</name>
        <dbReference type="ChEBI" id="CHEBI:57540"/>
    </ligand>
</feature>